<feature type="compositionally biased region" description="Basic and acidic residues" evidence="1">
    <location>
        <begin position="8"/>
        <end position="24"/>
    </location>
</feature>
<dbReference type="SUPFAM" id="SSF52047">
    <property type="entry name" value="RNI-like"/>
    <property type="match status" value="1"/>
</dbReference>
<dbReference type="CDD" id="cd22160">
    <property type="entry name" value="F-box_AtFBL13-like"/>
    <property type="match status" value="1"/>
</dbReference>
<dbReference type="Proteomes" id="UP001154282">
    <property type="component" value="Unassembled WGS sequence"/>
</dbReference>
<dbReference type="Gene3D" id="3.80.10.10">
    <property type="entry name" value="Ribonuclease Inhibitor"/>
    <property type="match status" value="1"/>
</dbReference>
<dbReference type="Pfam" id="PF00646">
    <property type="entry name" value="F-box"/>
    <property type="match status" value="1"/>
</dbReference>
<gene>
    <name evidence="3" type="ORF">LITE_LOCUS41047</name>
</gene>
<dbReference type="InterPro" id="IPR001810">
    <property type="entry name" value="F-box_dom"/>
</dbReference>
<feature type="domain" description="F-box" evidence="2">
    <location>
        <begin position="27"/>
        <end position="67"/>
    </location>
</feature>
<evidence type="ECO:0000313" key="4">
    <source>
        <dbReference type="Proteomes" id="UP001154282"/>
    </source>
</evidence>
<evidence type="ECO:0000259" key="2">
    <source>
        <dbReference type="Pfam" id="PF00646"/>
    </source>
</evidence>
<dbReference type="EMBL" id="CAMGYJ010000009">
    <property type="protein sequence ID" value="CAI0491803.1"/>
    <property type="molecule type" value="Genomic_DNA"/>
</dbReference>
<dbReference type="InterPro" id="IPR036047">
    <property type="entry name" value="F-box-like_dom_sf"/>
</dbReference>
<organism evidence="3 4">
    <name type="scientific">Linum tenue</name>
    <dbReference type="NCBI Taxonomy" id="586396"/>
    <lineage>
        <taxon>Eukaryota</taxon>
        <taxon>Viridiplantae</taxon>
        <taxon>Streptophyta</taxon>
        <taxon>Embryophyta</taxon>
        <taxon>Tracheophyta</taxon>
        <taxon>Spermatophyta</taxon>
        <taxon>Magnoliopsida</taxon>
        <taxon>eudicotyledons</taxon>
        <taxon>Gunneridae</taxon>
        <taxon>Pentapetalae</taxon>
        <taxon>rosids</taxon>
        <taxon>fabids</taxon>
        <taxon>Malpighiales</taxon>
        <taxon>Linaceae</taxon>
        <taxon>Linum</taxon>
    </lineage>
</organism>
<dbReference type="PANTHER" id="PTHR34223:SF51">
    <property type="entry name" value="OS06G0556300 PROTEIN"/>
    <property type="match status" value="1"/>
</dbReference>
<dbReference type="InterPro" id="IPR053197">
    <property type="entry name" value="F-box_SCFL_complex_component"/>
</dbReference>
<dbReference type="InterPro" id="IPR053781">
    <property type="entry name" value="F-box_AtFBL13-like"/>
</dbReference>
<evidence type="ECO:0000256" key="1">
    <source>
        <dbReference type="SAM" id="MobiDB-lite"/>
    </source>
</evidence>
<dbReference type="AlphaFoldDB" id="A0AAV0Q102"/>
<dbReference type="SUPFAM" id="SSF81383">
    <property type="entry name" value="F-box domain"/>
    <property type="match status" value="1"/>
</dbReference>
<dbReference type="InterPro" id="IPR032675">
    <property type="entry name" value="LRR_dom_sf"/>
</dbReference>
<name>A0AAV0Q102_9ROSI</name>
<dbReference type="PANTHER" id="PTHR34223">
    <property type="entry name" value="OS11G0201299 PROTEIN"/>
    <property type="match status" value="1"/>
</dbReference>
<reference evidence="3" key="1">
    <citation type="submission" date="2022-08" db="EMBL/GenBank/DDBJ databases">
        <authorList>
            <person name="Gutierrez-Valencia J."/>
        </authorList>
    </citation>
    <scope>NUCLEOTIDE SEQUENCE</scope>
</reference>
<accession>A0AAV0Q102</accession>
<comment type="caution">
    <text evidence="3">The sequence shown here is derived from an EMBL/GenBank/DDBJ whole genome shotgun (WGS) entry which is preliminary data.</text>
</comment>
<sequence>MNRSSSSDLEKDGKRSREEDGHATERLSHLPEPIIHHILSFLETKWAVRTSVLSRFWRCAWKHVPVLKLYSNSFQQYSSFERFVENILSLRHPFTVRSMTYAVNDELELEEEDDEFVKVIKYALSHGIQHLTFSLFYIVDVQDTYGFSDLFGTISNCNLKTLDLFGVHIDGGFGSSGFSMLTTLELGQCLLASDQDGDFDPFSNFPCLKKLVLAHCKHLDSEVPGHERRLKIYGPQLLSLELELVWSSHMEIVAPRLKFLCLEHDLENLKFSNLSFPALDHAYIHIYDDFHFMEGNKECATKGSISLLQALSNVTSIKLHSCTIEVLSNISEFLEQQPSPFTRLNYLGVRGDTVPYQLRNYFLKGSSSSKPTLEFA</sequence>
<evidence type="ECO:0000313" key="3">
    <source>
        <dbReference type="EMBL" id="CAI0491803.1"/>
    </source>
</evidence>
<feature type="region of interest" description="Disordered" evidence="1">
    <location>
        <begin position="1"/>
        <end position="24"/>
    </location>
</feature>
<proteinExistence type="predicted"/>
<keyword evidence="4" id="KW-1185">Reference proteome</keyword>
<protein>
    <recommendedName>
        <fullName evidence="2">F-box domain-containing protein</fullName>
    </recommendedName>
</protein>